<evidence type="ECO:0000313" key="5">
    <source>
        <dbReference type="Proteomes" id="UP001375240"/>
    </source>
</evidence>
<organism evidence="4 5">
    <name type="scientific">Orbilia brochopaga</name>
    <dbReference type="NCBI Taxonomy" id="3140254"/>
    <lineage>
        <taxon>Eukaryota</taxon>
        <taxon>Fungi</taxon>
        <taxon>Dikarya</taxon>
        <taxon>Ascomycota</taxon>
        <taxon>Pezizomycotina</taxon>
        <taxon>Orbiliomycetes</taxon>
        <taxon>Orbiliales</taxon>
        <taxon>Orbiliaceae</taxon>
        <taxon>Orbilia</taxon>
    </lineage>
</organism>
<dbReference type="AlphaFoldDB" id="A0AAV9UEL9"/>
<evidence type="ECO:0000313" key="4">
    <source>
        <dbReference type="EMBL" id="KAK6340888.1"/>
    </source>
</evidence>
<dbReference type="SUPFAM" id="SSF52821">
    <property type="entry name" value="Rhodanese/Cell cycle control phosphatase"/>
    <property type="match status" value="2"/>
</dbReference>
<dbReference type="GO" id="GO:0004792">
    <property type="term" value="F:thiosulfate-cyanide sulfurtransferase activity"/>
    <property type="evidence" value="ECO:0007669"/>
    <property type="project" value="TreeGrafter"/>
</dbReference>
<dbReference type="SMART" id="SM00450">
    <property type="entry name" value="RHOD"/>
    <property type="match status" value="2"/>
</dbReference>
<dbReference type="CDD" id="cd01448">
    <property type="entry name" value="TST_Repeat_1"/>
    <property type="match status" value="1"/>
</dbReference>
<dbReference type="InterPro" id="IPR045078">
    <property type="entry name" value="TST/MPST-like"/>
</dbReference>
<name>A0AAV9UEL9_9PEZI</name>
<dbReference type="PANTHER" id="PTHR11364:SF27">
    <property type="entry name" value="SULFURTRANSFERASE"/>
    <property type="match status" value="1"/>
</dbReference>
<feature type="domain" description="Rhodanese" evidence="3">
    <location>
        <begin position="58"/>
        <end position="149"/>
    </location>
</feature>
<proteinExistence type="predicted"/>
<comment type="caution">
    <text evidence="4">The sequence shown here is derived from an EMBL/GenBank/DDBJ whole genome shotgun (WGS) entry which is preliminary data.</text>
</comment>
<protein>
    <recommendedName>
        <fullName evidence="3">Rhodanese domain-containing protein</fullName>
    </recommendedName>
</protein>
<dbReference type="EMBL" id="JAVHNQ010000008">
    <property type="protein sequence ID" value="KAK6340888.1"/>
    <property type="molecule type" value="Genomic_DNA"/>
</dbReference>
<dbReference type="InterPro" id="IPR001763">
    <property type="entry name" value="Rhodanese-like_dom"/>
</dbReference>
<dbReference type="InterPro" id="IPR036873">
    <property type="entry name" value="Rhodanese-like_dom_sf"/>
</dbReference>
<dbReference type="FunFam" id="3.40.250.10:FF:000001">
    <property type="entry name" value="Sulfurtransferase"/>
    <property type="match status" value="1"/>
</dbReference>
<keyword evidence="1" id="KW-0808">Transferase</keyword>
<dbReference type="Proteomes" id="UP001375240">
    <property type="component" value="Unassembled WGS sequence"/>
</dbReference>
<gene>
    <name evidence="4" type="ORF">TWF696_009203</name>
</gene>
<evidence type="ECO:0000256" key="1">
    <source>
        <dbReference type="ARBA" id="ARBA00022679"/>
    </source>
</evidence>
<keyword evidence="5" id="KW-1185">Reference proteome</keyword>
<accession>A0AAV9UEL9</accession>
<evidence type="ECO:0000256" key="2">
    <source>
        <dbReference type="ARBA" id="ARBA00022737"/>
    </source>
</evidence>
<dbReference type="GO" id="GO:0005739">
    <property type="term" value="C:mitochondrion"/>
    <property type="evidence" value="ECO:0007669"/>
    <property type="project" value="TreeGrafter"/>
</dbReference>
<dbReference type="PROSITE" id="PS50206">
    <property type="entry name" value="RHODANESE_3"/>
    <property type="match status" value="2"/>
</dbReference>
<feature type="domain" description="Rhodanese" evidence="3">
    <location>
        <begin position="197"/>
        <end position="316"/>
    </location>
</feature>
<evidence type="ECO:0000259" key="3">
    <source>
        <dbReference type="PROSITE" id="PS50206"/>
    </source>
</evidence>
<reference evidence="4 5" key="1">
    <citation type="submission" date="2019-10" db="EMBL/GenBank/DDBJ databases">
        <authorList>
            <person name="Palmer J.M."/>
        </authorList>
    </citation>
    <scope>NUCLEOTIDE SEQUENCE [LARGE SCALE GENOMIC DNA]</scope>
    <source>
        <strain evidence="4 5">TWF696</strain>
    </source>
</reference>
<sequence>MPPFKLPRLLPPTSLAKALQTNPHYASPLPQIIPINATWFMPNDPQKRTGALSHQRLRIPHSRFFDIDEIKDATIDLPHMLPSAATFVAAMRRLKIRREDWLVFYDSYENGILSAPRAAWTARIMGHEDVSVLNNFKTYVERKVGPVVEGGEGLHDYEAREIPAAEVYPMDIAADTSRVVSFDEMETLAKENVARGIAGPIQILDARPAGRFTGADPEPRPGLSSGHVPGSLSVPFVSLLDGDKALLPAAELRKALEAAGVKDDGAVKIATCGTGVTAAVVELALEEAGFKEDSGKRRVYDGSWTEWAQRVDKDLIIKDV</sequence>
<dbReference type="Pfam" id="PF00581">
    <property type="entry name" value="Rhodanese"/>
    <property type="match status" value="1"/>
</dbReference>
<dbReference type="CDD" id="cd01449">
    <property type="entry name" value="TST_Repeat_2"/>
    <property type="match status" value="1"/>
</dbReference>
<dbReference type="PANTHER" id="PTHR11364">
    <property type="entry name" value="THIOSULFATE SULFERTANSFERASE"/>
    <property type="match status" value="1"/>
</dbReference>
<keyword evidence="2" id="KW-0677">Repeat</keyword>
<dbReference type="Gene3D" id="3.40.250.10">
    <property type="entry name" value="Rhodanese-like domain"/>
    <property type="match status" value="2"/>
</dbReference>